<keyword evidence="2" id="KW-1185">Reference proteome</keyword>
<dbReference type="Proteomes" id="UP000814140">
    <property type="component" value="Unassembled WGS sequence"/>
</dbReference>
<evidence type="ECO:0000313" key="2">
    <source>
        <dbReference type="Proteomes" id="UP000814140"/>
    </source>
</evidence>
<proteinExistence type="predicted"/>
<name>A0ACB8SYZ8_9AGAM</name>
<dbReference type="EMBL" id="MU277213">
    <property type="protein sequence ID" value="KAI0061302.1"/>
    <property type="molecule type" value="Genomic_DNA"/>
</dbReference>
<accession>A0ACB8SYZ8</accession>
<comment type="caution">
    <text evidence="1">The sequence shown here is derived from an EMBL/GenBank/DDBJ whole genome shotgun (WGS) entry which is preliminary data.</text>
</comment>
<protein>
    <submittedName>
        <fullName evidence="1">Uncharacterized protein</fullName>
    </submittedName>
</protein>
<sequence>MYSSQHPLAPYECDIRNVWYQQWSNQEPKPEILCTQEESRQLTHLANLKAQETHWVPVHRLSAEVLENIFLFLMFGYPPSRTAHGPFYQSDLGWIKVVHVCRHWRTIAFNYSPLWTRISTSSISIPWAHILARCSKERPLSVVMGLLGGAQIEPPYIGRCHLTEPSVFSRIRHLRLEMINWEAYETLVSMFKRTCPIPLLETLTIIRDRADPHLRHSTIPQSSFPLGAPRLYSLRLQDCCWFPVTSASSFTNIFHLQIEFGGGIASSIIHSRVYAHSFDGIAHSLERLTRLKTLILHNFVATRWPLVQNVELPTPWVKLSKRLVKFQLSGPTPQCIRFVSMLIIPPKTRTRIFFLGDHNLDLHVLLKRFGGPERPPRTLLVDLSMTSDVSLQLWDDRRDRSCVQADTASFTVDVSRATLSNSSSVFDQLLRGLCMEELTDVFFETSPWRTWTCKQWLQTFMCARKVKAVYLRGEPCAESFLEALRFVADAPPADKEPDEGKEKENETNSVEAASLVSRVLFPCLDTIGFSDVAIPNFYNGQTVFEAEIHRWFARQQALGVLLCQLETPPEYLQCRRRYAWLFCPAAVRSDEPALPGKALPGKAFQAYVRDSVMLEKEVKSRPSWADDDMI</sequence>
<evidence type="ECO:0000313" key="1">
    <source>
        <dbReference type="EMBL" id="KAI0061302.1"/>
    </source>
</evidence>
<organism evidence="1 2">
    <name type="scientific">Artomyces pyxidatus</name>
    <dbReference type="NCBI Taxonomy" id="48021"/>
    <lineage>
        <taxon>Eukaryota</taxon>
        <taxon>Fungi</taxon>
        <taxon>Dikarya</taxon>
        <taxon>Basidiomycota</taxon>
        <taxon>Agaricomycotina</taxon>
        <taxon>Agaricomycetes</taxon>
        <taxon>Russulales</taxon>
        <taxon>Auriscalpiaceae</taxon>
        <taxon>Artomyces</taxon>
    </lineage>
</organism>
<reference evidence="1" key="1">
    <citation type="submission" date="2021-03" db="EMBL/GenBank/DDBJ databases">
        <authorList>
            <consortium name="DOE Joint Genome Institute"/>
            <person name="Ahrendt S."/>
            <person name="Looney B.P."/>
            <person name="Miyauchi S."/>
            <person name="Morin E."/>
            <person name="Drula E."/>
            <person name="Courty P.E."/>
            <person name="Chicoki N."/>
            <person name="Fauchery L."/>
            <person name="Kohler A."/>
            <person name="Kuo A."/>
            <person name="Labutti K."/>
            <person name="Pangilinan J."/>
            <person name="Lipzen A."/>
            <person name="Riley R."/>
            <person name="Andreopoulos W."/>
            <person name="He G."/>
            <person name="Johnson J."/>
            <person name="Barry K.W."/>
            <person name="Grigoriev I.V."/>
            <person name="Nagy L."/>
            <person name="Hibbett D."/>
            <person name="Henrissat B."/>
            <person name="Matheny P.B."/>
            <person name="Labbe J."/>
            <person name="Martin F."/>
        </authorList>
    </citation>
    <scope>NUCLEOTIDE SEQUENCE</scope>
    <source>
        <strain evidence="1">HHB10654</strain>
    </source>
</reference>
<reference evidence="1" key="2">
    <citation type="journal article" date="2022" name="New Phytol.">
        <title>Evolutionary transition to the ectomycorrhizal habit in the genomes of a hyperdiverse lineage of mushroom-forming fungi.</title>
        <authorList>
            <person name="Looney B."/>
            <person name="Miyauchi S."/>
            <person name="Morin E."/>
            <person name="Drula E."/>
            <person name="Courty P.E."/>
            <person name="Kohler A."/>
            <person name="Kuo A."/>
            <person name="LaButti K."/>
            <person name="Pangilinan J."/>
            <person name="Lipzen A."/>
            <person name="Riley R."/>
            <person name="Andreopoulos W."/>
            <person name="He G."/>
            <person name="Johnson J."/>
            <person name="Nolan M."/>
            <person name="Tritt A."/>
            <person name="Barry K.W."/>
            <person name="Grigoriev I.V."/>
            <person name="Nagy L.G."/>
            <person name="Hibbett D."/>
            <person name="Henrissat B."/>
            <person name="Matheny P.B."/>
            <person name="Labbe J."/>
            <person name="Martin F.M."/>
        </authorList>
    </citation>
    <scope>NUCLEOTIDE SEQUENCE</scope>
    <source>
        <strain evidence="1">HHB10654</strain>
    </source>
</reference>
<gene>
    <name evidence="1" type="ORF">BV25DRAFT_1916977</name>
</gene>